<sequence length="406" mass="45549">MIWRWDERAFEAAQQPRPQSETQPARLKAVVCLEDEYVSDLVLDAFRRRPDWIVSTSADAAASADGVHQLWVEYELINWGLVHQGDLRANCYCIRKGLIRKAQLAVNLKNTLRRLCVRFLRQVRDMADGSAIWIAKPSITNQGAGICVFDRVSTLQAAVEAAEDLHEWVVQRYIDRPLLVDGRKFHLRAYVLCVGSLTAYVFDEILVLCAPDKYDAALRELGNQRSHLTNTCLQTAPSEDPHGDVQDPGTAEDLGLIKLLSELPQVLANEGQDLQVMQRRCRQASVDVQNVIGECMEAVSHELTFFTLPNCFELFGFDLLVDEDWRVWLLEANAEPDFRQTGDRLRPVVAGVVEGTMQTAVDSWAAQELGRTCNVQPSSTQRLGAWQEVFCSQVAGRQGVSGMSMS</sequence>
<dbReference type="PANTHER" id="PTHR47551">
    <property type="entry name" value="TUBULIN--TYROSINE LIGASE PBY1-RELATED"/>
    <property type="match status" value="1"/>
</dbReference>
<dbReference type="SUPFAM" id="SSF56059">
    <property type="entry name" value="Glutathione synthetase ATP-binding domain-like"/>
    <property type="match status" value="1"/>
</dbReference>
<evidence type="ECO:0000313" key="2">
    <source>
        <dbReference type="Proteomes" id="UP001438707"/>
    </source>
</evidence>
<gene>
    <name evidence="1" type="ORF">WJX74_006570</name>
</gene>
<dbReference type="GO" id="GO:0000932">
    <property type="term" value="C:P-body"/>
    <property type="evidence" value="ECO:0007669"/>
    <property type="project" value="TreeGrafter"/>
</dbReference>
<keyword evidence="2" id="KW-1185">Reference proteome</keyword>
<evidence type="ECO:0008006" key="3">
    <source>
        <dbReference type="Google" id="ProtNLM"/>
    </source>
</evidence>
<comment type="caution">
    <text evidence="1">The sequence shown here is derived from an EMBL/GenBank/DDBJ whole genome shotgun (WGS) entry which is preliminary data.</text>
</comment>
<accession>A0AAW1RPQ0</accession>
<dbReference type="PROSITE" id="PS51221">
    <property type="entry name" value="TTL"/>
    <property type="match status" value="1"/>
</dbReference>
<reference evidence="1 2" key="1">
    <citation type="journal article" date="2024" name="Nat. Commun.">
        <title>Phylogenomics reveals the evolutionary origins of lichenization in chlorophyte algae.</title>
        <authorList>
            <person name="Puginier C."/>
            <person name="Libourel C."/>
            <person name="Otte J."/>
            <person name="Skaloud P."/>
            <person name="Haon M."/>
            <person name="Grisel S."/>
            <person name="Petersen M."/>
            <person name="Berrin J.G."/>
            <person name="Delaux P.M."/>
            <person name="Dal Grande F."/>
            <person name="Keller J."/>
        </authorList>
    </citation>
    <scope>NUCLEOTIDE SEQUENCE [LARGE SCALE GENOMIC DNA]</scope>
    <source>
        <strain evidence="1 2">SAG 2145</strain>
    </source>
</reference>
<dbReference type="EMBL" id="JALJOS010000008">
    <property type="protein sequence ID" value="KAK9835718.1"/>
    <property type="molecule type" value="Genomic_DNA"/>
</dbReference>
<name>A0AAW1RPQ0_9CHLO</name>
<dbReference type="InterPro" id="IPR004344">
    <property type="entry name" value="TTL/TTLL_fam"/>
</dbReference>
<dbReference type="Gene3D" id="3.30.470.20">
    <property type="entry name" value="ATP-grasp fold, B domain"/>
    <property type="match status" value="1"/>
</dbReference>
<organism evidence="1 2">
    <name type="scientific">Apatococcus lobatus</name>
    <dbReference type="NCBI Taxonomy" id="904363"/>
    <lineage>
        <taxon>Eukaryota</taxon>
        <taxon>Viridiplantae</taxon>
        <taxon>Chlorophyta</taxon>
        <taxon>core chlorophytes</taxon>
        <taxon>Trebouxiophyceae</taxon>
        <taxon>Chlorellales</taxon>
        <taxon>Chlorellaceae</taxon>
        <taxon>Apatococcus</taxon>
    </lineage>
</organism>
<dbReference type="Proteomes" id="UP001438707">
    <property type="component" value="Unassembled WGS sequence"/>
</dbReference>
<dbReference type="InterPro" id="IPR027746">
    <property type="entry name" value="TTL"/>
</dbReference>
<proteinExistence type="predicted"/>
<protein>
    <recommendedName>
        <fullName evidence="3">Tubulin-tyrosine ligase</fullName>
    </recommendedName>
</protein>
<evidence type="ECO:0000313" key="1">
    <source>
        <dbReference type="EMBL" id="KAK9835718.1"/>
    </source>
</evidence>
<dbReference type="PANTHER" id="PTHR47551:SF1">
    <property type="entry name" value="TUBULIN--TYROSINE LIGASE PBY1-RELATED"/>
    <property type="match status" value="1"/>
</dbReference>
<dbReference type="Pfam" id="PF03133">
    <property type="entry name" value="TTL"/>
    <property type="match status" value="1"/>
</dbReference>
<dbReference type="AlphaFoldDB" id="A0AAW1RPQ0"/>